<evidence type="ECO:0000256" key="1">
    <source>
        <dbReference type="ARBA" id="ARBA00022980"/>
    </source>
</evidence>
<dbReference type="PANTHER" id="PTHR12919">
    <property type="entry name" value="30S RIBOSOMAL PROTEIN S16"/>
    <property type="match status" value="1"/>
</dbReference>
<evidence type="ECO:0000313" key="6">
    <source>
        <dbReference type="Proteomes" id="UP000034119"/>
    </source>
</evidence>
<organism evidence="5 6">
    <name type="scientific">candidate division CPR1 bacterium GW2011_GWC1_49_13</name>
    <dbReference type="NCBI Taxonomy" id="1618342"/>
    <lineage>
        <taxon>Bacteria</taxon>
        <taxon>candidate division CPR1</taxon>
    </lineage>
</organism>
<evidence type="ECO:0000256" key="2">
    <source>
        <dbReference type="ARBA" id="ARBA00023274"/>
    </source>
</evidence>
<dbReference type="GO" id="GO:0005737">
    <property type="term" value="C:cytoplasm"/>
    <property type="evidence" value="ECO:0007669"/>
    <property type="project" value="UniProtKB-ARBA"/>
</dbReference>
<dbReference type="PANTHER" id="PTHR12919:SF20">
    <property type="entry name" value="SMALL RIBOSOMAL SUBUNIT PROTEIN BS16M"/>
    <property type="match status" value="1"/>
</dbReference>
<gene>
    <name evidence="5" type="ORF">UY40_C0015G0005</name>
</gene>
<keyword evidence="1 5" id="KW-0689">Ribosomal protein</keyword>
<keyword evidence="2" id="KW-0687">Ribonucleoprotein</keyword>
<reference evidence="5 6" key="1">
    <citation type="journal article" date="2015" name="Nature">
        <title>rRNA introns, odd ribosomes, and small enigmatic genomes across a large radiation of phyla.</title>
        <authorList>
            <person name="Brown C.T."/>
            <person name="Hug L.A."/>
            <person name="Thomas B.C."/>
            <person name="Sharon I."/>
            <person name="Castelle C.J."/>
            <person name="Singh A."/>
            <person name="Wilkins M.J."/>
            <person name="Williams K.H."/>
            <person name="Banfield J.F."/>
        </authorList>
    </citation>
    <scope>NUCLEOTIDE SEQUENCE [LARGE SCALE GENOMIC DNA]</scope>
</reference>
<dbReference type="NCBIfam" id="TIGR00002">
    <property type="entry name" value="S16"/>
    <property type="match status" value="1"/>
</dbReference>
<proteinExistence type="predicted"/>
<protein>
    <recommendedName>
        <fullName evidence="3">30S ribosomal protein S16</fullName>
    </recommendedName>
</protein>
<evidence type="ECO:0000313" key="5">
    <source>
        <dbReference type="EMBL" id="KKW05559.1"/>
    </source>
</evidence>
<name>A0A0G1YGN5_9BACT</name>
<dbReference type="InterPro" id="IPR023803">
    <property type="entry name" value="Ribosomal_bS16_dom_sf"/>
</dbReference>
<dbReference type="PATRIC" id="fig|1618342.3.peg.474"/>
<dbReference type="STRING" id="1618342.UY40_C0015G0005"/>
<dbReference type="Gene3D" id="3.30.1320.10">
    <property type="match status" value="1"/>
</dbReference>
<dbReference type="EMBL" id="LCPW01000015">
    <property type="protein sequence ID" value="KKW05559.1"/>
    <property type="molecule type" value="Genomic_DNA"/>
</dbReference>
<evidence type="ECO:0000256" key="3">
    <source>
        <dbReference type="ARBA" id="ARBA00035310"/>
    </source>
</evidence>
<feature type="region of interest" description="Disordered" evidence="4">
    <location>
        <begin position="80"/>
        <end position="126"/>
    </location>
</feature>
<dbReference type="Proteomes" id="UP000034119">
    <property type="component" value="Unassembled WGS sequence"/>
</dbReference>
<dbReference type="GO" id="GO:0006412">
    <property type="term" value="P:translation"/>
    <property type="evidence" value="ECO:0007669"/>
    <property type="project" value="InterPro"/>
</dbReference>
<sequence length="126" mass="13925">MLKIKLVKTGKKNSPTFRISVGEGKRVVEYLGVYNPQHTPPLLEVSKEKIQEWVKKGAHLTPAVDQILKGKYTYRKYVPKSAEGTSETAPAAQNAPVSEAKAPAVQEETKSEEKTEEKAPELPPQV</sequence>
<comment type="caution">
    <text evidence="5">The sequence shown here is derived from an EMBL/GenBank/DDBJ whole genome shotgun (WGS) entry which is preliminary data.</text>
</comment>
<dbReference type="InterPro" id="IPR000307">
    <property type="entry name" value="Ribosomal_bS16"/>
</dbReference>
<feature type="compositionally biased region" description="Basic and acidic residues" evidence="4">
    <location>
        <begin position="107"/>
        <end position="120"/>
    </location>
</feature>
<evidence type="ECO:0000256" key="4">
    <source>
        <dbReference type="SAM" id="MobiDB-lite"/>
    </source>
</evidence>
<accession>A0A0G1YGN5</accession>
<dbReference type="Pfam" id="PF00886">
    <property type="entry name" value="Ribosomal_S16"/>
    <property type="match status" value="1"/>
</dbReference>
<dbReference type="AlphaFoldDB" id="A0A0G1YGN5"/>
<dbReference type="SUPFAM" id="SSF54565">
    <property type="entry name" value="Ribosomal protein S16"/>
    <property type="match status" value="1"/>
</dbReference>
<dbReference type="GO" id="GO:0003735">
    <property type="term" value="F:structural constituent of ribosome"/>
    <property type="evidence" value="ECO:0007669"/>
    <property type="project" value="InterPro"/>
</dbReference>
<dbReference type="GO" id="GO:0015935">
    <property type="term" value="C:small ribosomal subunit"/>
    <property type="evidence" value="ECO:0007669"/>
    <property type="project" value="TreeGrafter"/>
</dbReference>